<dbReference type="EMBL" id="WHZZ01000007">
    <property type="protein sequence ID" value="MQL49588.1"/>
    <property type="molecule type" value="Genomic_DNA"/>
</dbReference>
<evidence type="ECO:0000313" key="5">
    <source>
        <dbReference type="Proteomes" id="UP000481739"/>
    </source>
</evidence>
<proteinExistence type="predicted"/>
<name>A0A7C9LCV5_9GAMM</name>
<evidence type="ECO:0000256" key="1">
    <source>
        <dbReference type="ARBA" id="ARBA00022605"/>
    </source>
</evidence>
<dbReference type="Pfam" id="PF08254">
    <property type="entry name" value="Leader_Thr"/>
    <property type="match status" value="1"/>
</dbReference>
<evidence type="ECO:0008006" key="6">
    <source>
        <dbReference type="Google" id="ProtNLM"/>
    </source>
</evidence>
<reference evidence="4 5" key="1">
    <citation type="journal article" date="2019" name="Nature">
        <title>A new antibiotic selectively kills Gram-negative pathogens.</title>
        <authorList>
            <person name="Imai Y."/>
            <person name="Meyer K.J."/>
            <person name="Iinishi A."/>
            <person name="Favre-Godal Q."/>
            <person name="Green R."/>
            <person name="Manuse S."/>
            <person name="Caboni M."/>
            <person name="Mori M."/>
            <person name="Niles S."/>
            <person name="Ghiglieri M."/>
            <person name="Honrao C."/>
            <person name="Ma X."/>
            <person name="Guo J.J."/>
            <person name="Makriyannis A."/>
            <person name="Linares-Otoya L."/>
            <person name="Boehringer N."/>
            <person name="Wuisan Z.G."/>
            <person name="Kaur H."/>
            <person name="Wu R."/>
            <person name="Mateus A."/>
            <person name="Typas A."/>
            <person name="Savitski M.M."/>
            <person name="Espinoza J.L."/>
            <person name="O'Rourke A."/>
            <person name="Nelson K.E."/>
            <person name="Hiller S."/>
            <person name="Noinaj N."/>
            <person name="Schaeberle T.F."/>
            <person name="D'Onofrio A."/>
            <person name="Lewis K."/>
        </authorList>
    </citation>
    <scope>NUCLEOTIDE SEQUENCE [LARGE SCALE GENOMIC DNA]</scope>
    <source>
        <strain evidence="4 5">HGB 1456</strain>
    </source>
</reference>
<dbReference type="GO" id="GO:0009088">
    <property type="term" value="P:threonine biosynthetic process"/>
    <property type="evidence" value="ECO:0007669"/>
    <property type="project" value="UniProtKB-KW"/>
</dbReference>
<sequence length="22" mass="2169">MQTISLKTTIIITTGTTGCGAG</sequence>
<dbReference type="GO" id="GO:0031556">
    <property type="term" value="P:transcriptional attenuation by ribosome"/>
    <property type="evidence" value="ECO:0007669"/>
    <property type="project" value="InterPro"/>
</dbReference>
<evidence type="ECO:0000256" key="2">
    <source>
        <dbReference type="ARBA" id="ARBA00022623"/>
    </source>
</evidence>
<evidence type="ECO:0000256" key="3">
    <source>
        <dbReference type="ARBA" id="ARBA00022697"/>
    </source>
</evidence>
<organism evidence="4 5">
    <name type="scientific">Photorhabdus khanii</name>
    <dbReference type="NCBI Taxonomy" id="1004150"/>
    <lineage>
        <taxon>Bacteria</taxon>
        <taxon>Pseudomonadati</taxon>
        <taxon>Pseudomonadota</taxon>
        <taxon>Gammaproteobacteria</taxon>
        <taxon>Enterobacterales</taxon>
        <taxon>Morganellaceae</taxon>
        <taxon>Photorhabdus</taxon>
    </lineage>
</organism>
<keyword evidence="1" id="KW-0028">Amino-acid biosynthesis</keyword>
<dbReference type="InterPro" id="IPR011720">
    <property type="entry name" value="Thr_lead_pept"/>
</dbReference>
<comment type="caution">
    <text evidence="4">The sequence shown here is derived from an EMBL/GenBank/DDBJ whole genome shotgun (WGS) entry which is preliminary data.</text>
</comment>
<dbReference type="AlphaFoldDB" id="A0A7C9LCV5"/>
<protein>
    <recommendedName>
        <fullName evidence="6">Thr operon leader peptide</fullName>
    </recommendedName>
</protein>
<accession>A0A7C9LCV5</accession>
<gene>
    <name evidence="4" type="ORF">GEA64_17240</name>
</gene>
<dbReference type="Proteomes" id="UP000481739">
    <property type="component" value="Unassembled WGS sequence"/>
</dbReference>
<dbReference type="RefSeq" id="WP_110742820.1">
    <property type="nucleotide sequence ID" value="NZ_CAWOZU010000022.1"/>
</dbReference>
<keyword evidence="3" id="KW-0791">Threonine biosynthesis</keyword>
<dbReference type="PROSITE" id="PS51257">
    <property type="entry name" value="PROKAR_LIPOPROTEIN"/>
    <property type="match status" value="1"/>
</dbReference>
<evidence type="ECO:0000313" key="4">
    <source>
        <dbReference type="EMBL" id="MQL49588.1"/>
    </source>
</evidence>
<keyword evidence="2" id="KW-0428">Leader peptide</keyword>